<organism evidence="1 2">
    <name type="scientific">Callosobruchus maculatus</name>
    <name type="common">Southern cowpea weevil</name>
    <name type="synonym">Pulse bruchid</name>
    <dbReference type="NCBI Taxonomy" id="64391"/>
    <lineage>
        <taxon>Eukaryota</taxon>
        <taxon>Metazoa</taxon>
        <taxon>Ecdysozoa</taxon>
        <taxon>Arthropoda</taxon>
        <taxon>Hexapoda</taxon>
        <taxon>Insecta</taxon>
        <taxon>Pterygota</taxon>
        <taxon>Neoptera</taxon>
        <taxon>Endopterygota</taxon>
        <taxon>Coleoptera</taxon>
        <taxon>Polyphaga</taxon>
        <taxon>Cucujiformia</taxon>
        <taxon>Chrysomeloidea</taxon>
        <taxon>Chrysomelidae</taxon>
        <taxon>Bruchinae</taxon>
        <taxon>Bruchini</taxon>
        <taxon>Callosobruchus</taxon>
    </lineage>
</organism>
<sequence length="56" mass="6299">LLVTDEIKSGCFFIICSSSLSLRVNVALQCLQRMTLYSFFKCTDICLPSMSFLVVL</sequence>
<dbReference type="AlphaFoldDB" id="A0A653C0G4"/>
<evidence type="ECO:0000313" key="2">
    <source>
        <dbReference type="Proteomes" id="UP000410492"/>
    </source>
</evidence>
<keyword evidence="2" id="KW-1185">Reference proteome</keyword>
<proteinExistence type="predicted"/>
<accession>A0A653C0G4</accession>
<dbReference type="Proteomes" id="UP000410492">
    <property type="component" value="Unassembled WGS sequence"/>
</dbReference>
<feature type="non-terminal residue" evidence="1">
    <location>
        <position position="1"/>
    </location>
</feature>
<evidence type="ECO:0000313" key="1">
    <source>
        <dbReference type="EMBL" id="VEN41407.1"/>
    </source>
</evidence>
<reference evidence="1 2" key="1">
    <citation type="submission" date="2019-01" db="EMBL/GenBank/DDBJ databases">
        <authorList>
            <person name="Sayadi A."/>
        </authorList>
    </citation>
    <scope>NUCLEOTIDE SEQUENCE [LARGE SCALE GENOMIC DNA]</scope>
</reference>
<protein>
    <submittedName>
        <fullName evidence="1">Uncharacterized protein</fullName>
    </submittedName>
</protein>
<name>A0A653C0G4_CALMS</name>
<gene>
    <name evidence="1" type="ORF">CALMAC_LOCUS5240</name>
</gene>
<dbReference type="EMBL" id="CAACVG010006747">
    <property type="protein sequence ID" value="VEN41407.1"/>
    <property type="molecule type" value="Genomic_DNA"/>
</dbReference>